<evidence type="ECO:0000259" key="1">
    <source>
        <dbReference type="Pfam" id="PF13229"/>
    </source>
</evidence>
<dbReference type="Proteomes" id="UP001310022">
    <property type="component" value="Unassembled WGS sequence"/>
</dbReference>
<proteinExistence type="predicted"/>
<evidence type="ECO:0000313" key="2">
    <source>
        <dbReference type="EMBL" id="GJM63542.1"/>
    </source>
</evidence>
<comment type="caution">
    <text evidence="2">The sequence shown here is derived from an EMBL/GenBank/DDBJ whole genome shotgun (WGS) entry which is preliminary data.</text>
</comment>
<keyword evidence="3" id="KW-1185">Reference proteome</keyword>
<organism evidence="2 3">
    <name type="scientific">Persicobacter diffluens</name>
    <dbReference type="NCBI Taxonomy" id="981"/>
    <lineage>
        <taxon>Bacteria</taxon>
        <taxon>Pseudomonadati</taxon>
        <taxon>Bacteroidota</taxon>
        <taxon>Cytophagia</taxon>
        <taxon>Cytophagales</taxon>
        <taxon>Persicobacteraceae</taxon>
        <taxon>Persicobacter</taxon>
    </lineage>
</organism>
<accession>A0AAN4W3E8</accession>
<sequence length="392" mass="44351">MCSTYKTYLFGLILAISSCHPEKSLKTGDFLYFMGDLQKQINICEAGDTLFLPQGQYSFDQSLIIQQKHDITIIGQGMGKTILSFHQLSNGNGIEILNAENIHFKGFTILNAPLANLKIQGCQYLHLEQIESAWTFENSQNNGLFGINLVDNKFIQIKNTKVKHAQKACILAQSSQFLEVSKNQIEYSEIGLSVLNNQIVDIYENQVKNNGIGIRISNNLADQPADNVRIFNNIISHNNRKDHWWTFHHYGMGIKLEGANQIEIFDNRFSAQNVSAVLATNSTVKEEKNKAINILGGINLHDNVYDSSWFVTPNLMNPYSRKAFFVAPFNQRAVIWVGSRSTNEPVTAKCSPPLFIDNEKNLIALSPNYYPKNHCTPRPLYGVRTQIFNQQK</sequence>
<dbReference type="InterPro" id="IPR039448">
    <property type="entry name" value="Beta_helix"/>
</dbReference>
<protein>
    <recommendedName>
        <fullName evidence="1">Right handed beta helix domain-containing protein</fullName>
    </recommendedName>
</protein>
<dbReference type="Gene3D" id="2.160.20.10">
    <property type="entry name" value="Single-stranded right-handed beta-helix, Pectin lyase-like"/>
    <property type="match status" value="1"/>
</dbReference>
<evidence type="ECO:0000313" key="3">
    <source>
        <dbReference type="Proteomes" id="UP001310022"/>
    </source>
</evidence>
<gene>
    <name evidence="2" type="ORF">PEDI_40940</name>
</gene>
<dbReference type="Pfam" id="PF13229">
    <property type="entry name" value="Beta_helix"/>
    <property type="match status" value="1"/>
</dbReference>
<dbReference type="InterPro" id="IPR012334">
    <property type="entry name" value="Pectin_lyas_fold"/>
</dbReference>
<dbReference type="RefSeq" id="WP_338238696.1">
    <property type="nucleotide sequence ID" value="NZ_BQKE01000003.1"/>
</dbReference>
<reference evidence="2 3" key="1">
    <citation type="submission" date="2021-12" db="EMBL/GenBank/DDBJ databases">
        <title>Genome sequencing of bacteria with rrn-lacking chromosome and rrn-plasmid.</title>
        <authorList>
            <person name="Anda M."/>
            <person name="Iwasaki W."/>
        </authorList>
    </citation>
    <scope>NUCLEOTIDE SEQUENCE [LARGE SCALE GENOMIC DNA]</scope>
    <source>
        <strain evidence="2 3">NBRC 15940</strain>
    </source>
</reference>
<dbReference type="InterPro" id="IPR011050">
    <property type="entry name" value="Pectin_lyase_fold/virulence"/>
</dbReference>
<dbReference type="PROSITE" id="PS51257">
    <property type="entry name" value="PROKAR_LIPOPROTEIN"/>
    <property type="match status" value="1"/>
</dbReference>
<name>A0AAN4W3E8_9BACT</name>
<dbReference type="AlphaFoldDB" id="A0AAN4W3E8"/>
<feature type="domain" description="Right handed beta helix" evidence="1">
    <location>
        <begin position="92"/>
        <end position="239"/>
    </location>
</feature>
<dbReference type="SUPFAM" id="SSF51126">
    <property type="entry name" value="Pectin lyase-like"/>
    <property type="match status" value="1"/>
</dbReference>
<dbReference type="EMBL" id="BQKE01000003">
    <property type="protein sequence ID" value="GJM63542.1"/>
    <property type="molecule type" value="Genomic_DNA"/>
</dbReference>